<reference evidence="3 4" key="1">
    <citation type="submission" date="2023-03" db="EMBL/GenBank/DDBJ databases">
        <title>Isolation and description of six Streptomyces strains from soil environments, able to metabolize different microbial glucans.</title>
        <authorList>
            <person name="Widen T."/>
            <person name="Larsbrink J."/>
        </authorList>
    </citation>
    <scope>NUCLEOTIDE SEQUENCE [LARGE SCALE GENOMIC DNA]</scope>
    <source>
        <strain evidence="3 4">Mut1</strain>
    </source>
</reference>
<feature type="compositionally biased region" description="Basic and acidic residues" evidence="1">
    <location>
        <begin position="51"/>
        <end position="69"/>
    </location>
</feature>
<sequence length="596" mass="64076">MSVPPPATQQEGLLGLQATVGNEVVVQMLRRADRLREQEEHRHAPGCGHEGAGREPRPVQRSTVHDVLRRPGRPMDGATRADMEARLGADFSDVRVHSGSAARASAAEVGARAYTSGSHVVLGAGGNDRHTLAHELTHVIQQRHGPVAGTDNGSGLKVSDPSDRFEREAEANARRVLKGSAPERHKASPGAAPASGSHVQRMLTNAAGTKVLHEAEPPPGYSRTAAAAKKVADASGRNDAGWRYAEHDLAELGSKTSSTTNIELVSEQKGAGNWTEVMGSYYQVCPGCAEAADVKTFEVDHQQALTDIRDTLHGLAAEYTAAGVQPSMIPPEYQALFVTTPDKAGGFRIEASKAAVNEYSNDMGNLMRICRNCNGATGKSDMNFIDWFTRNEFFGEPFLREHLVPVGGGFEVNPAQILARTKSGGGWGKAARDWFQKHHLPRLKKQIAAVKLTRIITTGLTKETTSSGVYARNQQMAENAKRLGLHNDANLGVTKAVTDYAESAYADGAYDYAPGSPDRLTSQVNNLFNARTARKSREARTGGPVDAGWAEQGRLAGFQGQLPSHHMIPVGQPDSEAALRAYMDGYAQGLQQRFAQ</sequence>
<evidence type="ECO:0000256" key="1">
    <source>
        <dbReference type="SAM" id="MobiDB-lite"/>
    </source>
</evidence>
<proteinExistence type="predicted"/>
<evidence type="ECO:0000313" key="4">
    <source>
        <dbReference type="Proteomes" id="UP001239522"/>
    </source>
</evidence>
<feature type="domain" description="eCIS core" evidence="2">
    <location>
        <begin position="74"/>
        <end position="145"/>
    </location>
</feature>
<feature type="region of interest" description="Disordered" evidence="1">
    <location>
        <begin position="145"/>
        <end position="198"/>
    </location>
</feature>
<dbReference type="InterPro" id="IPR025295">
    <property type="entry name" value="eCIS_core_dom"/>
</dbReference>
<dbReference type="Proteomes" id="UP001239522">
    <property type="component" value="Chromosome"/>
</dbReference>
<gene>
    <name evidence="3" type="ORF">P8A18_13815</name>
</gene>
<accession>A0ABY9HUU3</accession>
<keyword evidence="4" id="KW-1185">Reference proteome</keyword>
<organism evidence="3 4">
    <name type="scientific">Streptomyces castrisilvae</name>
    <dbReference type="NCBI Taxonomy" id="3033811"/>
    <lineage>
        <taxon>Bacteria</taxon>
        <taxon>Bacillati</taxon>
        <taxon>Actinomycetota</taxon>
        <taxon>Actinomycetes</taxon>
        <taxon>Kitasatosporales</taxon>
        <taxon>Streptomycetaceae</taxon>
        <taxon>Streptomyces</taxon>
    </lineage>
</organism>
<dbReference type="EMBL" id="CP120997">
    <property type="protein sequence ID" value="WLQ38134.1"/>
    <property type="molecule type" value="Genomic_DNA"/>
</dbReference>
<feature type="compositionally biased region" description="Low complexity" evidence="1">
    <location>
        <begin position="188"/>
        <end position="197"/>
    </location>
</feature>
<feature type="compositionally biased region" description="Basic and acidic residues" evidence="1">
    <location>
        <begin position="160"/>
        <end position="173"/>
    </location>
</feature>
<name>A0ABY9HUU3_9ACTN</name>
<dbReference type="Pfam" id="PF13699">
    <property type="entry name" value="eCIS_core"/>
    <property type="match status" value="1"/>
</dbReference>
<feature type="region of interest" description="Disordered" evidence="1">
    <location>
        <begin position="36"/>
        <end position="79"/>
    </location>
</feature>
<protein>
    <submittedName>
        <fullName evidence="3">DUF4157 domain-containing protein</fullName>
    </submittedName>
</protein>
<evidence type="ECO:0000313" key="3">
    <source>
        <dbReference type="EMBL" id="WLQ38134.1"/>
    </source>
</evidence>
<evidence type="ECO:0000259" key="2">
    <source>
        <dbReference type="Pfam" id="PF13699"/>
    </source>
</evidence>